<dbReference type="GO" id="GO:0003677">
    <property type="term" value="F:DNA binding"/>
    <property type="evidence" value="ECO:0007669"/>
    <property type="project" value="UniProtKB-KW"/>
</dbReference>
<evidence type="ECO:0000313" key="4">
    <source>
        <dbReference type="Proteomes" id="UP000094764"/>
    </source>
</evidence>
<dbReference type="STRING" id="903983.BCR23_05575"/>
<proteinExistence type="predicted"/>
<evidence type="ECO:0000256" key="1">
    <source>
        <dbReference type="ARBA" id="ARBA00023125"/>
    </source>
</evidence>
<protein>
    <recommendedName>
        <fullName evidence="2">HTH cro/C1-type domain-containing protein</fullName>
    </recommendedName>
</protein>
<keyword evidence="4" id="KW-1185">Reference proteome</keyword>
<dbReference type="PANTHER" id="PTHR46558">
    <property type="entry name" value="TRACRIPTIONAL REGULATORY PROTEIN-RELATED-RELATED"/>
    <property type="match status" value="1"/>
</dbReference>
<evidence type="ECO:0000313" key="3">
    <source>
        <dbReference type="EMBL" id="OEG16359.1"/>
    </source>
</evidence>
<dbReference type="PANTHER" id="PTHR46558:SF13">
    <property type="entry name" value="HTH-TYPE TRANSCRIPTIONAL REGULATOR IMMR"/>
    <property type="match status" value="1"/>
</dbReference>
<dbReference type="InterPro" id="IPR010982">
    <property type="entry name" value="Lambda_DNA-bd_dom_sf"/>
</dbReference>
<comment type="caution">
    <text evidence="3">The sequence shown here is derived from an EMBL/GenBank/DDBJ whole genome shotgun (WGS) entry which is preliminary data.</text>
</comment>
<dbReference type="Proteomes" id="UP000094764">
    <property type="component" value="Unassembled WGS sequence"/>
</dbReference>
<dbReference type="Gene3D" id="1.10.260.40">
    <property type="entry name" value="lambda repressor-like DNA-binding domains"/>
    <property type="match status" value="1"/>
</dbReference>
<evidence type="ECO:0000259" key="2">
    <source>
        <dbReference type="PROSITE" id="PS50943"/>
    </source>
</evidence>
<dbReference type="SUPFAM" id="SSF47413">
    <property type="entry name" value="lambda repressor-like DNA-binding domains"/>
    <property type="match status" value="1"/>
</dbReference>
<dbReference type="PROSITE" id="PS50943">
    <property type="entry name" value="HTH_CROC1"/>
    <property type="match status" value="1"/>
</dbReference>
<dbReference type="SMART" id="SM00530">
    <property type="entry name" value="HTH_XRE"/>
    <property type="match status" value="1"/>
</dbReference>
<dbReference type="RefSeq" id="WP_069634813.1">
    <property type="nucleotide sequence ID" value="NZ_JXKZ01000015.1"/>
</dbReference>
<name>A0A1E5GUL7_9ENTE</name>
<dbReference type="AlphaFoldDB" id="A0A1E5GUL7"/>
<dbReference type="InterPro" id="IPR001387">
    <property type="entry name" value="Cro/C1-type_HTH"/>
</dbReference>
<keyword evidence="1" id="KW-0238">DNA-binding</keyword>
<sequence length="300" mass="35632">MKERKIRLGNKLWEARKNKNLTQDVLAEKLGLNKNIIAKCEQGTGNFPTGKLKELCSILEIDMDNLLDNSKVHIKENESLIEMMKLLLSLTDEVSGKEFLNKYNLVQREEMVLFPRKAVQDFENDLHHLISSNEKIYLEFCDYHRVYGRQSKVLNNLFERLSEEQKQFKNLNSSRNMMNDFDKYSEIVRDFYCFWGWITQMLNLLIDDLTLKGIELIAFPISNDEYTKYKFFYPSQPAEFIHSILLSRGFEKLLTEGQVESSTKWRSEFLNDRLEGDGLDMYIKARKRKYNSIDRVKYYF</sequence>
<reference evidence="4" key="1">
    <citation type="submission" date="2016-09" db="EMBL/GenBank/DDBJ databases">
        <authorList>
            <person name="Gulvik C.A."/>
        </authorList>
    </citation>
    <scope>NUCLEOTIDE SEQUENCE [LARGE SCALE GENOMIC DNA]</scope>
    <source>
        <strain evidence="4">LMG 26306</strain>
    </source>
</reference>
<gene>
    <name evidence="3" type="ORF">BCR23_05575</name>
</gene>
<organism evidence="3 4">
    <name type="scientific">Enterococcus quebecensis</name>
    <dbReference type="NCBI Taxonomy" id="903983"/>
    <lineage>
        <taxon>Bacteria</taxon>
        <taxon>Bacillati</taxon>
        <taxon>Bacillota</taxon>
        <taxon>Bacilli</taxon>
        <taxon>Lactobacillales</taxon>
        <taxon>Enterococcaceae</taxon>
        <taxon>Enterococcus</taxon>
    </lineage>
</organism>
<dbReference type="CDD" id="cd00093">
    <property type="entry name" value="HTH_XRE"/>
    <property type="match status" value="1"/>
</dbReference>
<dbReference type="OrthoDB" id="9814553at2"/>
<accession>A0A1E5GUL7</accession>
<dbReference type="Pfam" id="PF12844">
    <property type="entry name" value="HTH_19"/>
    <property type="match status" value="1"/>
</dbReference>
<dbReference type="EMBL" id="MIKB01000013">
    <property type="protein sequence ID" value="OEG16359.1"/>
    <property type="molecule type" value="Genomic_DNA"/>
</dbReference>
<feature type="domain" description="HTH cro/C1-type" evidence="2">
    <location>
        <begin position="12"/>
        <end position="66"/>
    </location>
</feature>